<dbReference type="Proteomes" id="UP000629619">
    <property type="component" value="Unassembled WGS sequence"/>
</dbReference>
<dbReference type="EMBL" id="BOMW01000094">
    <property type="protein sequence ID" value="GIF09645.1"/>
    <property type="molecule type" value="Genomic_DNA"/>
</dbReference>
<dbReference type="CDD" id="cd02440">
    <property type="entry name" value="AdoMet_MTases"/>
    <property type="match status" value="1"/>
</dbReference>
<dbReference type="AlphaFoldDB" id="A0A919NFM5"/>
<dbReference type="SUPFAM" id="SSF53335">
    <property type="entry name" value="S-adenosyl-L-methionine-dependent methyltransferases"/>
    <property type="match status" value="1"/>
</dbReference>
<gene>
    <name evidence="1" type="ORF">Asi03nite_71830</name>
</gene>
<protein>
    <submittedName>
        <fullName evidence="1">Uncharacterized protein</fullName>
    </submittedName>
</protein>
<proteinExistence type="predicted"/>
<evidence type="ECO:0000313" key="2">
    <source>
        <dbReference type="Proteomes" id="UP000629619"/>
    </source>
</evidence>
<dbReference type="Pfam" id="PF13489">
    <property type="entry name" value="Methyltransf_23"/>
    <property type="match status" value="1"/>
</dbReference>
<accession>A0A919NFM5</accession>
<comment type="caution">
    <text evidence="1">The sequence shown here is derived from an EMBL/GenBank/DDBJ whole genome shotgun (WGS) entry which is preliminary data.</text>
</comment>
<evidence type="ECO:0000313" key="1">
    <source>
        <dbReference type="EMBL" id="GIF09645.1"/>
    </source>
</evidence>
<dbReference type="RefSeq" id="WP_203684936.1">
    <property type="nucleotide sequence ID" value="NZ_BOMW01000094.1"/>
</dbReference>
<reference evidence="1" key="1">
    <citation type="submission" date="2021-01" db="EMBL/GenBank/DDBJ databases">
        <title>Whole genome shotgun sequence of Actinoplanes siamensis NBRC 109076.</title>
        <authorList>
            <person name="Komaki H."/>
            <person name="Tamura T."/>
        </authorList>
    </citation>
    <scope>NUCLEOTIDE SEQUENCE</scope>
    <source>
        <strain evidence="1">NBRC 109076</strain>
    </source>
</reference>
<dbReference type="PANTHER" id="PTHR43591">
    <property type="entry name" value="METHYLTRANSFERASE"/>
    <property type="match status" value="1"/>
</dbReference>
<dbReference type="Gene3D" id="3.40.50.150">
    <property type="entry name" value="Vaccinia Virus protein VP39"/>
    <property type="match status" value="1"/>
</dbReference>
<organism evidence="1 2">
    <name type="scientific">Actinoplanes siamensis</name>
    <dbReference type="NCBI Taxonomy" id="1223317"/>
    <lineage>
        <taxon>Bacteria</taxon>
        <taxon>Bacillati</taxon>
        <taxon>Actinomycetota</taxon>
        <taxon>Actinomycetes</taxon>
        <taxon>Micromonosporales</taxon>
        <taxon>Micromonosporaceae</taxon>
        <taxon>Actinoplanes</taxon>
    </lineage>
</organism>
<dbReference type="InterPro" id="IPR029063">
    <property type="entry name" value="SAM-dependent_MTases_sf"/>
</dbReference>
<name>A0A919NFM5_9ACTN</name>
<keyword evidence="2" id="KW-1185">Reference proteome</keyword>
<sequence length="242" mass="26360">MALIAYDRSDAAAFRATRHLGDDALTAWRTAIERHLVPRPGTRVLDLGCGTGSWAAAFRQWWPGTEILAVEPSAAMRDRAVFTPVLPGDAARIPAGDASLDAIWLSTVIHHVPDLPAAAREIRRVLKPGAPVLIRSPFPDRHQGITLCRFWPETITVLNRAYPSVAAIEATGFTTVALEPVTQVSAPSLHHAVTGLRREAHTLLQLITDEQYTAGLRRARAAARTETGPLRDTLDLLVLRAN</sequence>